<evidence type="ECO:0000259" key="1">
    <source>
        <dbReference type="PROSITE" id="PS50190"/>
    </source>
</evidence>
<dbReference type="InterPro" id="IPR032691">
    <property type="entry name" value="Mon2/Sec7/BIG1-like_HUS"/>
</dbReference>
<dbReference type="Pfam" id="PF09324">
    <property type="entry name" value="Sec7-like_HDS"/>
    <property type="match status" value="1"/>
</dbReference>
<dbReference type="EMBL" id="CAJJDM010000044">
    <property type="protein sequence ID" value="CAD8069698.1"/>
    <property type="molecule type" value="Genomic_DNA"/>
</dbReference>
<evidence type="ECO:0000313" key="3">
    <source>
        <dbReference type="Proteomes" id="UP000688137"/>
    </source>
</evidence>
<keyword evidence="3" id="KW-1185">Reference proteome</keyword>
<reference evidence="2" key="1">
    <citation type="submission" date="2021-01" db="EMBL/GenBank/DDBJ databases">
        <authorList>
            <consortium name="Genoscope - CEA"/>
            <person name="William W."/>
        </authorList>
    </citation>
    <scope>NUCLEOTIDE SEQUENCE</scope>
</reference>
<dbReference type="PANTHER" id="PTHR10663:SF375">
    <property type="entry name" value="LD29171P"/>
    <property type="match status" value="1"/>
</dbReference>
<dbReference type="CDD" id="cd00171">
    <property type="entry name" value="Sec7"/>
    <property type="match status" value="1"/>
</dbReference>
<dbReference type="GO" id="GO:0005085">
    <property type="term" value="F:guanyl-nucleotide exchange factor activity"/>
    <property type="evidence" value="ECO:0007669"/>
    <property type="project" value="InterPro"/>
</dbReference>
<dbReference type="PANTHER" id="PTHR10663">
    <property type="entry name" value="GUANYL-NUCLEOTIDE EXCHANGE FACTOR"/>
    <property type="match status" value="1"/>
</dbReference>
<dbReference type="PROSITE" id="PS50190">
    <property type="entry name" value="SEC7"/>
    <property type="match status" value="1"/>
</dbReference>
<evidence type="ECO:0000313" key="2">
    <source>
        <dbReference type="EMBL" id="CAD8069698.1"/>
    </source>
</evidence>
<dbReference type="InterPro" id="IPR000904">
    <property type="entry name" value="Sec7_dom"/>
</dbReference>
<comment type="caution">
    <text evidence="2">The sequence shown here is derived from an EMBL/GenBank/DDBJ whole genome shotgun (WGS) entry which is preliminary data.</text>
</comment>
<organism evidence="2 3">
    <name type="scientific">Paramecium primaurelia</name>
    <dbReference type="NCBI Taxonomy" id="5886"/>
    <lineage>
        <taxon>Eukaryota</taxon>
        <taxon>Sar</taxon>
        <taxon>Alveolata</taxon>
        <taxon>Ciliophora</taxon>
        <taxon>Intramacronucleata</taxon>
        <taxon>Oligohymenophorea</taxon>
        <taxon>Peniculida</taxon>
        <taxon>Parameciidae</taxon>
        <taxon>Paramecium</taxon>
    </lineage>
</organism>
<feature type="domain" description="SEC7" evidence="1">
    <location>
        <begin position="568"/>
        <end position="756"/>
    </location>
</feature>
<proteinExistence type="predicted"/>
<dbReference type="GO" id="GO:0032012">
    <property type="term" value="P:regulation of ARF protein signal transduction"/>
    <property type="evidence" value="ECO:0007669"/>
    <property type="project" value="InterPro"/>
</dbReference>
<dbReference type="FunFam" id="1.10.1000.11:FF:000002">
    <property type="entry name" value="Cytohesin 1"/>
    <property type="match status" value="1"/>
</dbReference>
<name>A0A8S1LN62_PARPR</name>
<dbReference type="Proteomes" id="UP000688137">
    <property type="component" value="Unassembled WGS sequence"/>
</dbReference>
<gene>
    <name evidence="2" type="ORF">PPRIM_AZ9-3.1.T0440168</name>
</gene>
<dbReference type="SMART" id="SM00222">
    <property type="entry name" value="Sec7"/>
    <property type="match status" value="1"/>
</dbReference>
<dbReference type="Pfam" id="PF01369">
    <property type="entry name" value="Sec7"/>
    <property type="match status" value="1"/>
</dbReference>
<protein>
    <recommendedName>
        <fullName evidence="1">SEC7 domain-containing protein</fullName>
    </recommendedName>
</protein>
<dbReference type="CDD" id="cd23022">
    <property type="entry name" value="zf-HIT_DDX59"/>
    <property type="match status" value="1"/>
</dbReference>
<accession>A0A8S1LN62</accession>
<dbReference type="InterPro" id="IPR015403">
    <property type="entry name" value="Mon2/Sec7/BIG1-like_HDS"/>
</dbReference>
<dbReference type="Pfam" id="PF12783">
    <property type="entry name" value="Sec7-like_HUS"/>
    <property type="match status" value="1"/>
</dbReference>
<sequence length="1616" mass="190027">MSLSLSELINQSLDKIKKAITKKQFELKQSIDEAQQLKNYFDANHLITVYQQCIQSKQVKLIELALFDIKNLVELGFFAGEQLFGEKRVIEVILEIVISCQQEKEETVQIHMIKAIQAIMTNRKHHIYGEPITKVFSMLINLHAVSKIVVIVNASKEACQKIVSTYFQRLEDYGILIEEEFQQAIQKQGNQGQLVLGKCRAMVNAEQYMRSLMTSLIDEVQIYTERRQIYDRQLEDLNQMKVINIDLHEPNLRNVTVEKNQIQVYVTNEQNMKNGKFGWCVVCRNQASQYCKDTKVPICSKECKFIHLNQMNNFSQCYQHSNNSEQYCKDALEILEMLCQLSQRDNSNPQLNQMVIKCKILSLELIYEALAQSDTILQNKPKLISILKEQLLESLLKNSLSTEKQLLILTLNIFIQLIWKVRSHLKKELEALIENVYFKFLDSSNSSFDHKQYTLKVFNKIMTKSRVVIEIFVNYDCSLGQNNLLKKILDMQCRIIQGRFSKQEFQASITQNQETYLKSLCLDNYYGYIKCLKEFCEQNEDQQNIIQVQQLEDQEETAIQSQQLSQDPIEKQKQMKLEMNKAVQKFNFKPEHCIKHLIACQFMETRDPKLFAQFLWENRDLNKDKLGELFGCSSEFNQQVFQQYIDFMNFKDLQVDEGLRYMLEFFTLPGESQQIDRIMEKFASKYCIDNPGIYQSAQAAYTLSYLLMMLQTDLHNEKNLDKMTIPQFVNLAKGINDGENLPQDLLLGFYQRIQKTPLALHAKEQAKRALEQANQVDQRKRHAMLAKEAEESLKKWFKEHPNQDAYFYANSIDHVKSLLQQTWSAIFASISVFLEQTEDSQQIQLCFETIQSFIQLMGRFDLDEEKDTFISFLQRYCTGIPNTYRQILGVQTLIKAAIQSGQYLRKSWRVALQLVSRLETLHQVVKKIKVDSQQKESYNQEDIQNIERLFQSISYDQIDKIFNMSINLDSNSILEFIRALCELSKEEIKQNRTFLLSRMIEVADFNMDRIKIIWSRMWEIMREHFLEVGCHKNVDLAIYAIDQLKQLSCKFLQQPELANYHFQKEFLMPFEQIFSHSQAQQQYKIQLREYLLSCMCMITNVCFNSLKSGWKIIMSIVNQALQEDQQQLIRLCVQITDKIMEDVNNQQVNQEIYMELIQALIKLTKNKDINIVENAIKQLKTLVDHIALIKRNDNKFLDSLWIPVLSSLSILYSDERVVVQQLSVQTLFDLLQKHGVYQSNEFWKMILRGVIRPLFDEIQFSKLQYTKQQQSKKSITSTCKMTFLLFTDLVISQIQQMQPCLNDLIDIYIQLVLQTQDHISILCLQSLKKIIQNVGQQLTEDNWNLLIEQIQHLLQQCSPTELFEAFNLDEDFQKPLDELLKEDIRPKKFSFKINAQECSQKQQIQEKCLEILEVQVTQFKNQITQQNKSLILQLFQEQYQKCRRFNTNTYMRYFLEQWAVQWNFVKKSSQEFDDLDNNNNTTQSKQLSFINVEFLSAKVIVQLSNDSLNFIEQLIQRFLDAYYGFSQPLHKQDSLNGNLEQLRHLESQIVISRLQLLFMETVFPQLKQNLRSKIVSKWLIQLLKAGLNVSGVENKEYNKVLVNLLEEIINCENNVF</sequence>
<dbReference type="OMA" id="FWKSNEM"/>